<protein>
    <submittedName>
        <fullName evidence="3">Unannotated protein</fullName>
    </submittedName>
</protein>
<dbReference type="AlphaFoldDB" id="A0A6J6C0E0"/>
<dbReference type="PANTHER" id="PTHR44196:SF1">
    <property type="entry name" value="DEHYDROGENASE_REDUCTASE SDR FAMILY MEMBER 7B"/>
    <property type="match status" value="1"/>
</dbReference>
<keyword evidence="2" id="KW-0560">Oxidoreductase</keyword>
<dbReference type="Pfam" id="PF00106">
    <property type="entry name" value="adh_short"/>
    <property type="match status" value="1"/>
</dbReference>
<evidence type="ECO:0000256" key="1">
    <source>
        <dbReference type="ARBA" id="ARBA00006484"/>
    </source>
</evidence>
<organism evidence="3">
    <name type="scientific">freshwater metagenome</name>
    <dbReference type="NCBI Taxonomy" id="449393"/>
    <lineage>
        <taxon>unclassified sequences</taxon>
        <taxon>metagenomes</taxon>
        <taxon>ecological metagenomes</taxon>
    </lineage>
</organism>
<dbReference type="PANTHER" id="PTHR44196">
    <property type="entry name" value="DEHYDROGENASE/REDUCTASE SDR FAMILY MEMBER 7B"/>
    <property type="match status" value="1"/>
</dbReference>
<proteinExistence type="inferred from homology"/>
<sequence>MKLAGATLLITGAGNGMGRQLVIGAINAGAVVVAVDLDKKALTETKSLANGSSKNYYPLVLDITDSKKVAGLPKKIAKEFYPVDILINNAGIIQPFVKVNELDQKAITKVLAVNFTAPVNLIKAFLPTFIARKKGHIVNTSSMGAYTPVPGQSLYGASKAALAALTAGLFSELVETNIKVTTVFPGAISTNIAKNSGINLKGMDTASSKIKMTSAEKAAQVILRAIEKDKPRVFIGQDAKVMNFLTRLNPQYAAKLIQKQMKGLLK</sequence>
<dbReference type="InterPro" id="IPR036291">
    <property type="entry name" value="NAD(P)-bd_dom_sf"/>
</dbReference>
<dbReference type="EMBL" id="CAEZSS010000051">
    <property type="protein sequence ID" value="CAB4543999.1"/>
    <property type="molecule type" value="Genomic_DNA"/>
</dbReference>
<gene>
    <name evidence="3" type="ORF">UFOPK1505_00371</name>
</gene>
<reference evidence="3" key="1">
    <citation type="submission" date="2020-05" db="EMBL/GenBank/DDBJ databases">
        <authorList>
            <person name="Chiriac C."/>
            <person name="Salcher M."/>
            <person name="Ghai R."/>
            <person name="Kavagutti S V."/>
        </authorList>
    </citation>
    <scope>NUCLEOTIDE SEQUENCE</scope>
</reference>
<evidence type="ECO:0000313" key="3">
    <source>
        <dbReference type="EMBL" id="CAB4543999.1"/>
    </source>
</evidence>
<accession>A0A6J6C0E0</accession>
<comment type="similarity">
    <text evidence="1">Belongs to the short-chain dehydrogenases/reductases (SDR) family.</text>
</comment>
<name>A0A6J6C0E0_9ZZZZ</name>
<dbReference type="GO" id="GO:0016020">
    <property type="term" value="C:membrane"/>
    <property type="evidence" value="ECO:0007669"/>
    <property type="project" value="TreeGrafter"/>
</dbReference>
<dbReference type="PRINTS" id="PR00080">
    <property type="entry name" value="SDRFAMILY"/>
</dbReference>
<dbReference type="GO" id="GO:0016491">
    <property type="term" value="F:oxidoreductase activity"/>
    <property type="evidence" value="ECO:0007669"/>
    <property type="project" value="UniProtKB-KW"/>
</dbReference>
<dbReference type="PRINTS" id="PR00081">
    <property type="entry name" value="GDHRDH"/>
</dbReference>
<dbReference type="InterPro" id="IPR002347">
    <property type="entry name" value="SDR_fam"/>
</dbReference>
<dbReference type="Gene3D" id="3.40.50.720">
    <property type="entry name" value="NAD(P)-binding Rossmann-like Domain"/>
    <property type="match status" value="1"/>
</dbReference>
<dbReference type="SUPFAM" id="SSF51735">
    <property type="entry name" value="NAD(P)-binding Rossmann-fold domains"/>
    <property type="match status" value="1"/>
</dbReference>
<evidence type="ECO:0000256" key="2">
    <source>
        <dbReference type="ARBA" id="ARBA00023002"/>
    </source>
</evidence>